<dbReference type="PROSITE" id="PS50172">
    <property type="entry name" value="BRCT"/>
    <property type="match status" value="3"/>
</dbReference>
<dbReference type="InterPro" id="IPR036420">
    <property type="entry name" value="BRCT_dom_sf"/>
</dbReference>
<dbReference type="CDD" id="cd18436">
    <property type="entry name" value="BRCT_BRC1_like_rpt2"/>
    <property type="match status" value="1"/>
</dbReference>
<dbReference type="InterPro" id="IPR001357">
    <property type="entry name" value="BRCT_dom"/>
</dbReference>
<dbReference type="Pfam" id="PF16771">
    <property type="entry name" value="RTT107_BRCT_6"/>
    <property type="match status" value="1"/>
</dbReference>
<proteinExistence type="predicted"/>
<keyword evidence="4" id="KW-1185">Reference proteome</keyword>
<evidence type="ECO:0000256" key="1">
    <source>
        <dbReference type="SAM" id="MobiDB-lite"/>
    </source>
</evidence>
<feature type="domain" description="BRCT" evidence="2">
    <location>
        <begin position="100"/>
        <end position="193"/>
    </location>
</feature>
<dbReference type="Pfam" id="PF12738">
    <property type="entry name" value="PTCB-BRCT"/>
    <property type="match status" value="1"/>
</dbReference>
<evidence type="ECO:0000259" key="2">
    <source>
        <dbReference type="PROSITE" id="PS50172"/>
    </source>
</evidence>
<dbReference type="Proteomes" id="UP001497600">
    <property type="component" value="Chromosome C"/>
</dbReference>
<dbReference type="EMBL" id="OZ004255">
    <property type="protein sequence ID" value="CAK7901447.1"/>
    <property type="molecule type" value="Genomic_DNA"/>
</dbReference>
<evidence type="ECO:0000313" key="4">
    <source>
        <dbReference type="Proteomes" id="UP001497600"/>
    </source>
</evidence>
<dbReference type="Pfam" id="PF16770">
    <property type="entry name" value="RTT107_BRCT_5"/>
    <property type="match status" value="1"/>
</dbReference>
<feature type="compositionally biased region" description="Low complexity" evidence="1">
    <location>
        <begin position="509"/>
        <end position="525"/>
    </location>
</feature>
<feature type="region of interest" description="Disordered" evidence="1">
    <location>
        <begin position="456"/>
        <end position="566"/>
    </location>
</feature>
<reference evidence="3 4" key="1">
    <citation type="submission" date="2024-01" db="EMBL/GenBank/DDBJ databases">
        <authorList>
            <consortium name="Genoscope - CEA"/>
            <person name="William W."/>
        </authorList>
    </citation>
    <scope>NUCLEOTIDE SEQUENCE [LARGE SCALE GENOMIC DNA]</scope>
    <source>
        <strain evidence="3 4">29B2s-10</strain>
    </source>
</reference>
<accession>A0ABP0EEB5</accession>
<gene>
    <name evidence="3" type="ORF">CAAN4_C12068</name>
</gene>
<feature type="domain" description="BRCT" evidence="2">
    <location>
        <begin position="329"/>
        <end position="420"/>
    </location>
</feature>
<organism evidence="3 4">
    <name type="scientific">[Candida] anglica</name>
    <dbReference type="NCBI Taxonomy" id="148631"/>
    <lineage>
        <taxon>Eukaryota</taxon>
        <taxon>Fungi</taxon>
        <taxon>Dikarya</taxon>
        <taxon>Ascomycota</taxon>
        <taxon>Saccharomycotina</taxon>
        <taxon>Pichiomycetes</taxon>
        <taxon>Debaryomycetaceae</taxon>
        <taxon>Kurtzmaniella</taxon>
    </lineage>
</organism>
<dbReference type="InterPro" id="IPR053036">
    <property type="entry name" value="CellCycle_DNARepair_Reg"/>
</dbReference>
<evidence type="ECO:0000313" key="3">
    <source>
        <dbReference type="EMBL" id="CAK7901447.1"/>
    </source>
</evidence>
<dbReference type="SUPFAM" id="SSF52113">
    <property type="entry name" value="BRCT domain"/>
    <property type="match status" value="5"/>
</dbReference>
<feature type="compositionally biased region" description="Basic and acidic residues" evidence="1">
    <location>
        <begin position="470"/>
        <end position="480"/>
    </location>
</feature>
<sequence>MFQGSIFLVVNSSGAPSSKLVEVLEENDAQVYVKDVHSNDINYLDESKSPSIPTHIISSSTQFIEYLEAHASMIPITTAEWVWDSLKHGRLLNPKAYNPDPRYFLKDTFVCVADDLPEGDKEIIYGGVRAFGGQYLDALTRFTTHLIALDMNNDKSVIAASTKDPINIKIVLPHWIDECLKRGEKVDETPYLLPNPTIDLNSDKEHGKVISYDEEIIPYPPTDEISKHINTYLQDKRFYLAQDCKLSSRLKEAVHSLIERNGGKCVNEFDVDQVDVYIGHFRDGPEYITSCLSQRIIVGTLQWLYSIVTSGNWVLPINSNPLHYPVPPTPLSGFKNLKVSVTNYSGDARFYLSKLITIMGGTFTKTLTKENDILIAARPVGKKYDAVRNRWDSDIKIVNHLWLEECYANWKISNYEDAHFQVIDENNMESLLGRIHLNPKVLENWYKNIDTKEIDDSMSEDESTQPRFGKNKEKLEKQVDNEIVQEDEIKLQEEDENVDKKQVEQEAESQQVIKKSNKNNIQKIQEPVTDSKQLDEKVKEKENMTPPPTRGGRSAKQKAAQKLHSDMTDLNDYQQMSKSARKMKHYMEDLESSVTPTKKAKIEKQEDGGISVEKDKLKSPKTTSIHTHIITTGCESELTLGRSDIEELKRLGIKVMNDFSYNQKVDILIAPRIMRTEKFLKCLSQVTQILHPRYLSDILKKVSISKDVTWPAIEKEFKATDYSLEKIIGSKLINKELGLSENDDGLQKLLSSTNKGKVFDGIRFNLSANLNGGPDVITKILEAHGCKEIKVVKSITASNMKILVKNDENVLYVAHKTKDAKTVVTFKKSCPTGIAIDWDWCVKSIFKMVKEDFGKYKL</sequence>
<dbReference type="PANTHER" id="PTHR47667">
    <property type="entry name" value="REGULATOR OF TY1 TRANSPOSITION PROTEIN 107"/>
    <property type="match status" value="1"/>
</dbReference>
<name>A0ABP0EEB5_9ASCO</name>
<protein>
    <recommendedName>
        <fullName evidence="2">BRCT domain-containing protein</fullName>
    </recommendedName>
</protein>
<dbReference type="SMART" id="SM00292">
    <property type="entry name" value="BRCT"/>
    <property type="match status" value="4"/>
</dbReference>
<feature type="compositionally biased region" description="Basic and acidic residues" evidence="1">
    <location>
        <begin position="487"/>
        <end position="504"/>
    </location>
</feature>
<dbReference type="Gene3D" id="3.40.50.10190">
    <property type="entry name" value="BRCT domain"/>
    <property type="match status" value="5"/>
</dbReference>
<dbReference type="InterPro" id="IPR031906">
    <property type="entry name" value="RTT107_BRCT_6"/>
</dbReference>
<dbReference type="PANTHER" id="PTHR47667:SF1">
    <property type="entry name" value="REGULATOR OF TY1 TRANSPOSITION PROTEIN 107"/>
    <property type="match status" value="1"/>
</dbReference>
<feature type="domain" description="BRCT" evidence="2">
    <location>
        <begin position="1"/>
        <end position="99"/>
    </location>
</feature>
<feature type="compositionally biased region" description="Basic and acidic residues" evidence="1">
    <location>
        <begin position="532"/>
        <end position="543"/>
    </location>
</feature>
<dbReference type="Pfam" id="PF00533">
    <property type="entry name" value="BRCT"/>
    <property type="match status" value="2"/>
</dbReference>